<dbReference type="KEGG" id="cate:C2869_00480"/>
<dbReference type="AlphaFoldDB" id="A0A2S0VLD1"/>
<dbReference type="Proteomes" id="UP000244441">
    <property type="component" value="Chromosome"/>
</dbReference>
<gene>
    <name evidence="1" type="ORF">C2869_00480</name>
</gene>
<accession>A0A2S0VLD1</accession>
<protein>
    <submittedName>
        <fullName evidence="1">Uncharacterized protein</fullName>
    </submittedName>
</protein>
<reference evidence="1 2" key="1">
    <citation type="submission" date="2018-01" db="EMBL/GenBank/DDBJ databases">
        <title>Genome sequence of a Cantenovulum-like bacteria.</title>
        <authorList>
            <person name="Tan W.R."/>
            <person name="Lau N.-S."/>
            <person name="Go F."/>
            <person name="Amirul A.-A.A."/>
        </authorList>
    </citation>
    <scope>NUCLEOTIDE SEQUENCE [LARGE SCALE GENOMIC DNA]</scope>
    <source>
        <strain evidence="1 2">CCB-QB4</strain>
    </source>
</reference>
<organism evidence="1 2">
    <name type="scientific">Saccharobesus litoralis</name>
    <dbReference type="NCBI Taxonomy" id="2172099"/>
    <lineage>
        <taxon>Bacteria</taxon>
        <taxon>Pseudomonadati</taxon>
        <taxon>Pseudomonadota</taxon>
        <taxon>Gammaproteobacteria</taxon>
        <taxon>Alteromonadales</taxon>
        <taxon>Alteromonadaceae</taxon>
        <taxon>Saccharobesus</taxon>
    </lineage>
</organism>
<evidence type="ECO:0000313" key="2">
    <source>
        <dbReference type="Proteomes" id="UP000244441"/>
    </source>
</evidence>
<keyword evidence="2" id="KW-1185">Reference proteome</keyword>
<sequence length="60" mass="6854">MFIGLLIIGFSAVDACLIVKSNKIILLTVETNIVCQRYMRLHVNPFYCNNLQQPIKNSKN</sequence>
<dbReference type="EMBL" id="CP026604">
    <property type="protein sequence ID" value="AWB65007.1"/>
    <property type="molecule type" value="Genomic_DNA"/>
</dbReference>
<evidence type="ECO:0000313" key="1">
    <source>
        <dbReference type="EMBL" id="AWB65007.1"/>
    </source>
</evidence>
<proteinExistence type="predicted"/>
<name>A0A2S0VLD1_9ALTE</name>